<dbReference type="EMBL" id="CP065738">
    <property type="protein sequence ID" value="QPT53789.1"/>
    <property type="molecule type" value="Genomic_DNA"/>
</dbReference>
<organism evidence="1 2">
    <name type="scientific">Rothia kristinae</name>
    <dbReference type="NCBI Taxonomy" id="37923"/>
    <lineage>
        <taxon>Bacteria</taxon>
        <taxon>Bacillati</taxon>
        <taxon>Actinomycetota</taxon>
        <taxon>Actinomycetes</taxon>
        <taxon>Micrococcales</taxon>
        <taxon>Micrococcaceae</taxon>
        <taxon>Rothia</taxon>
    </lineage>
</organism>
<proteinExistence type="predicted"/>
<gene>
    <name evidence="1" type="ORF">I6G21_00790</name>
</gene>
<sequence length="125" mass="13571">MTETIREELAAEPRPHELSREDLLLLLSRTAARGISVRPAVHRAEVSFTGRPGAERVVIELLLAPGEDRERILREAREEIIPALEAILGEPFLSADVHYTRETLPDASADLSRIGSGAGTGLLAA</sequence>
<dbReference type="AlphaFoldDB" id="A0A7T3F974"/>
<dbReference type="Proteomes" id="UP000594975">
    <property type="component" value="Chromosome"/>
</dbReference>
<evidence type="ECO:0000313" key="1">
    <source>
        <dbReference type="EMBL" id="QPT53789.1"/>
    </source>
</evidence>
<accession>A0A7T3F974</accession>
<reference evidence="1 2" key="1">
    <citation type="submission" date="2020-12" db="EMBL/GenBank/DDBJ databases">
        <title>FDA dAtabase for Regulatory Grade micrObial Sequences (FDA-ARGOS): Supporting development and validation of Infectious Disease Dx tests.</title>
        <authorList>
            <person name="Sproer C."/>
            <person name="Gronow S."/>
            <person name="Severitt S."/>
            <person name="Schroder I."/>
            <person name="Tallon L."/>
            <person name="Sadzewicz L."/>
            <person name="Zhao X."/>
            <person name="Boylan J."/>
            <person name="Ott S."/>
            <person name="Bowen H."/>
            <person name="Vavikolanu K."/>
            <person name="Mehta A."/>
            <person name="Aluvathingal J."/>
            <person name="Nadendla S."/>
            <person name="Lowell S."/>
            <person name="Myers T."/>
            <person name="Yan Y."/>
            <person name="Sichtig H."/>
        </authorList>
    </citation>
    <scope>NUCLEOTIDE SEQUENCE [LARGE SCALE GENOMIC DNA]</scope>
    <source>
        <strain evidence="1 2">FDAARGOS_864</strain>
    </source>
</reference>
<protein>
    <submittedName>
        <fullName evidence="1">Uncharacterized protein</fullName>
    </submittedName>
</protein>
<dbReference type="RefSeq" id="WP_129357402.1">
    <property type="nucleotide sequence ID" value="NZ_CP065738.1"/>
</dbReference>
<dbReference type="GeneID" id="61261886"/>
<name>A0A7T3F974_9MICC</name>
<evidence type="ECO:0000313" key="2">
    <source>
        <dbReference type="Proteomes" id="UP000594975"/>
    </source>
</evidence>
<dbReference type="KEGG" id="rkr:I6G21_00790"/>